<evidence type="ECO:0000259" key="7">
    <source>
        <dbReference type="PROSITE" id="PS50405"/>
    </source>
</evidence>
<dbReference type="EC" id="2.5.1.18" evidence="2"/>
<feature type="domain" description="GST N-terminal" evidence="6">
    <location>
        <begin position="5"/>
        <end position="89"/>
    </location>
</feature>
<accession>A0A1C7MGV7</accession>
<dbReference type="Pfam" id="PF14497">
    <property type="entry name" value="GST_C_3"/>
    <property type="match status" value="1"/>
</dbReference>
<name>A0A1C7MGV7_GRIFR</name>
<evidence type="ECO:0000256" key="1">
    <source>
        <dbReference type="ARBA" id="ARBA00007409"/>
    </source>
</evidence>
<dbReference type="Pfam" id="PF02798">
    <property type="entry name" value="GST_N"/>
    <property type="match status" value="1"/>
</dbReference>
<evidence type="ECO:0000313" key="8">
    <source>
        <dbReference type="EMBL" id="OBZ75586.1"/>
    </source>
</evidence>
<dbReference type="PROSITE" id="PS50405">
    <property type="entry name" value="GST_CTER"/>
    <property type="match status" value="1"/>
</dbReference>
<dbReference type="SFLD" id="SFLDG00358">
    <property type="entry name" value="Main_(cytGST)"/>
    <property type="match status" value="1"/>
</dbReference>
<dbReference type="GO" id="GO:0005737">
    <property type="term" value="C:cytoplasm"/>
    <property type="evidence" value="ECO:0007669"/>
    <property type="project" value="UniProtKB-ARBA"/>
</dbReference>
<dbReference type="InterPro" id="IPR010987">
    <property type="entry name" value="Glutathione-S-Trfase_C-like"/>
</dbReference>
<protein>
    <recommendedName>
        <fullName evidence="2">glutathione transferase</fullName>
        <ecNumber evidence="2">2.5.1.18</ecNumber>
    </recommendedName>
</protein>
<evidence type="ECO:0000313" key="9">
    <source>
        <dbReference type="Proteomes" id="UP000092993"/>
    </source>
</evidence>
<dbReference type="PANTHER" id="PTHR44051">
    <property type="entry name" value="GLUTATHIONE S-TRANSFERASE-RELATED"/>
    <property type="match status" value="1"/>
</dbReference>
<feature type="domain" description="GST C-terminal" evidence="7">
    <location>
        <begin position="95"/>
        <end position="223"/>
    </location>
</feature>
<reference evidence="8 9" key="1">
    <citation type="submission" date="2016-03" db="EMBL/GenBank/DDBJ databases">
        <title>Whole genome sequencing of Grifola frondosa 9006-11.</title>
        <authorList>
            <person name="Min B."/>
            <person name="Park H."/>
            <person name="Kim J.-G."/>
            <person name="Cho H."/>
            <person name="Oh Y.-L."/>
            <person name="Kong W.-S."/>
            <person name="Choi I.-G."/>
        </authorList>
    </citation>
    <scope>NUCLEOTIDE SEQUENCE [LARGE SCALE GENOMIC DNA]</scope>
    <source>
        <strain evidence="8 9">9006-11</strain>
    </source>
</reference>
<organism evidence="8 9">
    <name type="scientific">Grifola frondosa</name>
    <name type="common">Maitake</name>
    <name type="synonym">Polyporus frondosus</name>
    <dbReference type="NCBI Taxonomy" id="5627"/>
    <lineage>
        <taxon>Eukaryota</taxon>
        <taxon>Fungi</taxon>
        <taxon>Dikarya</taxon>
        <taxon>Basidiomycota</taxon>
        <taxon>Agaricomycotina</taxon>
        <taxon>Agaricomycetes</taxon>
        <taxon>Polyporales</taxon>
        <taxon>Grifolaceae</taxon>
        <taxon>Grifola</taxon>
    </lineage>
</organism>
<dbReference type="Gene3D" id="1.20.1050.130">
    <property type="match status" value="1"/>
</dbReference>
<dbReference type="GO" id="GO:0005634">
    <property type="term" value="C:nucleus"/>
    <property type="evidence" value="ECO:0007669"/>
    <property type="project" value="UniProtKB-ARBA"/>
</dbReference>
<dbReference type="AlphaFoldDB" id="A0A1C7MGV7"/>
<evidence type="ECO:0000256" key="4">
    <source>
        <dbReference type="ARBA" id="ARBA00047960"/>
    </source>
</evidence>
<dbReference type="InterPro" id="IPR036282">
    <property type="entry name" value="Glutathione-S-Trfase_C_sf"/>
</dbReference>
<dbReference type="CDD" id="cd03048">
    <property type="entry name" value="GST_N_Ure2p_like"/>
    <property type="match status" value="1"/>
</dbReference>
<dbReference type="OMA" id="SFVPWQD"/>
<comment type="caution">
    <text evidence="8">The sequence shown here is derived from an EMBL/GenBank/DDBJ whole genome shotgun (WGS) entry which is preliminary data.</text>
</comment>
<dbReference type="FunFam" id="3.40.30.10:FF:000039">
    <property type="entry name" value="Glutathione S-transferase domain"/>
    <property type="match status" value="1"/>
</dbReference>
<dbReference type="Proteomes" id="UP000092993">
    <property type="component" value="Unassembled WGS sequence"/>
</dbReference>
<keyword evidence="3 8" id="KW-0808">Transferase</keyword>
<keyword evidence="9" id="KW-1185">Reference proteome</keyword>
<dbReference type="SUPFAM" id="SSF47616">
    <property type="entry name" value="GST C-terminal domain-like"/>
    <property type="match status" value="1"/>
</dbReference>
<dbReference type="PROSITE" id="PS50404">
    <property type="entry name" value="GST_NTER"/>
    <property type="match status" value="1"/>
</dbReference>
<dbReference type="GO" id="GO:0004364">
    <property type="term" value="F:glutathione transferase activity"/>
    <property type="evidence" value="ECO:0007669"/>
    <property type="project" value="UniProtKB-EC"/>
</dbReference>
<sequence>MSHGKQFTLYTHKAGPNGWKVVIVLEELGLAYESLYLDLHKGEQKDPEHTKYNPNGRIPTLIDHEHDDFVVWESNAIIAYLVDKYDTEHKISVVKFEEKIIQLQWLFFQASGQGPYFGQLAFFVFHSKEKHPSVIERYKNEIIRVFEVLESVLDKQEWLIGGKCTVADLSFLMWDCAALSIGVLINHEFDLEKNFPAVHKWHTAMLARYAVKKTLAVKESLSN</sequence>
<proteinExistence type="inferred from homology"/>
<dbReference type="STRING" id="5627.A0A1C7MGV7"/>
<comment type="similarity">
    <text evidence="1">Belongs to the GST superfamily.</text>
</comment>
<dbReference type="FunFam" id="1.20.1050.130:FF:000016">
    <property type="entry name" value="Glutathione S-transferase 1"/>
    <property type="match status" value="1"/>
</dbReference>
<dbReference type="InterPro" id="IPR004046">
    <property type="entry name" value="GST_C"/>
</dbReference>
<dbReference type="SUPFAM" id="SSF52833">
    <property type="entry name" value="Thioredoxin-like"/>
    <property type="match status" value="1"/>
</dbReference>
<dbReference type="PANTHER" id="PTHR44051:SF3">
    <property type="entry name" value="TRANSCRIPTIONAL REGULATOR URE2"/>
    <property type="match status" value="1"/>
</dbReference>
<evidence type="ECO:0000256" key="3">
    <source>
        <dbReference type="ARBA" id="ARBA00022679"/>
    </source>
</evidence>
<dbReference type="SFLD" id="SFLDS00019">
    <property type="entry name" value="Glutathione_Transferase_(cytos"/>
    <property type="match status" value="1"/>
</dbReference>
<dbReference type="InterPro" id="IPR040079">
    <property type="entry name" value="Glutathione_S-Trfase"/>
</dbReference>
<evidence type="ECO:0000256" key="2">
    <source>
        <dbReference type="ARBA" id="ARBA00012452"/>
    </source>
</evidence>
<evidence type="ECO:0000256" key="5">
    <source>
        <dbReference type="ARBA" id="ARBA00060024"/>
    </source>
</evidence>
<gene>
    <name evidence="8" type="primary">gst2_3</name>
    <name evidence="8" type="ORF">A0H81_04843</name>
</gene>
<evidence type="ECO:0000259" key="6">
    <source>
        <dbReference type="PROSITE" id="PS50404"/>
    </source>
</evidence>
<dbReference type="OrthoDB" id="422574at2759"/>
<dbReference type="InterPro" id="IPR036249">
    <property type="entry name" value="Thioredoxin-like_sf"/>
</dbReference>
<dbReference type="SFLD" id="SFLDG01151">
    <property type="entry name" value="Main.2:_Nu-like"/>
    <property type="match status" value="1"/>
</dbReference>
<comment type="function">
    <text evidence="5">Involved in the oxidative stress response and detoxification.</text>
</comment>
<dbReference type="EMBL" id="LUGG01000004">
    <property type="protein sequence ID" value="OBZ75586.1"/>
    <property type="molecule type" value="Genomic_DNA"/>
</dbReference>
<dbReference type="InterPro" id="IPR004045">
    <property type="entry name" value="Glutathione_S-Trfase_N"/>
</dbReference>
<comment type="catalytic activity">
    <reaction evidence="4">
        <text>RX + glutathione = an S-substituted glutathione + a halide anion + H(+)</text>
        <dbReference type="Rhea" id="RHEA:16437"/>
        <dbReference type="ChEBI" id="CHEBI:15378"/>
        <dbReference type="ChEBI" id="CHEBI:16042"/>
        <dbReference type="ChEBI" id="CHEBI:17792"/>
        <dbReference type="ChEBI" id="CHEBI:57925"/>
        <dbReference type="ChEBI" id="CHEBI:90779"/>
        <dbReference type="EC" id="2.5.1.18"/>
    </reaction>
</comment>